<accession>A0A0F4EQ04</accession>
<name>A0A0F4EQ04_9MYCO</name>
<dbReference type="EMBL" id="JRPY01000072">
    <property type="protein sequence ID" value="KJX74991.1"/>
    <property type="molecule type" value="Genomic_DNA"/>
</dbReference>
<keyword evidence="2" id="KW-1185">Reference proteome</keyword>
<comment type="caution">
    <text evidence="1">The sequence shown here is derived from an EMBL/GenBank/DDBJ whole genome shotgun (WGS) entry which is preliminary data.</text>
</comment>
<dbReference type="AlphaFoldDB" id="A0A0F4EQ04"/>
<evidence type="ECO:0000313" key="2">
    <source>
        <dbReference type="Proteomes" id="UP000053699"/>
    </source>
</evidence>
<dbReference type="Proteomes" id="UP000053699">
    <property type="component" value="Unassembled WGS sequence"/>
</dbReference>
<protein>
    <submittedName>
        <fullName evidence="1">Uncharacterized protein</fullName>
    </submittedName>
</protein>
<sequence>MMIRWHIQLDSIVIPKPVNPSRIASKLGRV</sequence>
<dbReference type="PATRIC" id="fig|480418.6.peg.3486"/>
<reference evidence="1 2" key="1">
    <citation type="journal article" date="2015" name="Proc. Natl. Acad. Sci. U.S.A.">
        <title>Insight into the evolution and origin of leprosy bacilli from the genome sequence of Mycobacterium lepromatosis.</title>
        <authorList>
            <person name="Singh P."/>
            <person name="Benjak A."/>
            <person name="Schuenemann V.J."/>
            <person name="Herbig A."/>
            <person name="Avanzi C."/>
            <person name="Busso P."/>
            <person name="Nieselt K."/>
            <person name="Krause J."/>
            <person name="Vera-Cabrera L."/>
            <person name="Cole S.T."/>
        </authorList>
    </citation>
    <scope>NUCLEOTIDE SEQUENCE [LARGE SCALE GENOMIC DNA]</scope>
    <source>
        <strain evidence="1 2">Mx1-22A</strain>
    </source>
</reference>
<evidence type="ECO:0000313" key="1">
    <source>
        <dbReference type="EMBL" id="KJX74991.1"/>
    </source>
</evidence>
<proteinExistence type="predicted"/>
<gene>
    <name evidence="1" type="ORF">MLPM_1668B</name>
</gene>
<organism evidence="1 2">
    <name type="scientific">Mycobacterium lepromatosis</name>
    <dbReference type="NCBI Taxonomy" id="480418"/>
    <lineage>
        <taxon>Bacteria</taxon>
        <taxon>Bacillati</taxon>
        <taxon>Actinomycetota</taxon>
        <taxon>Actinomycetes</taxon>
        <taxon>Mycobacteriales</taxon>
        <taxon>Mycobacteriaceae</taxon>
        <taxon>Mycobacterium</taxon>
    </lineage>
</organism>